<accession>A0A2M6WJU4</accession>
<name>A0A2M6WJU4_9BACT</name>
<reference evidence="8" key="1">
    <citation type="submission" date="2017-09" db="EMBL/GenBank/DDBJ databases">
        <title>Depth-based differentiation of microbial function through sediment-hosted aquifers and enrichment of novel symbionts in the deep terrestrial subsurface.</title>
        <authorList>
            <person name="Probst A.J."/>
            <person name="Ladd B."/>
            <person name="Jarett J.K."/>
            <person name="Geller-Mcgrath D.E."/>
            <person name="Sieber C.M.K."/>
            <person name="Emerson J.B."/>
            <person name="Anantharaman K."/>
            <person name="Thomas B.C."/>
            <person name="Malmstrom R."/>
            <person name="Stieglmeier M."/>
            <person name="Klingl A."/>
            <person name="Woyke T."/>
            <person name="Ryan C.M."/>
            <person name="Banfield J.F."/>
        </authorList>
    </citation>
    <scope>NUCLEOTIDE SEQUENCE [LARGE SCALE GENOMIC DNA]</scope>
</reference>
<evidence type="ECO:0000256" key="3">
    <source>
        <dbReference type="ARBA" id="ARBA00022840"/>
    </source>
</evidence>
<sequence>MDRMRQELFKEDFVEVETPLLTKTTPEGARDFVVPSRHYPGKFFALPQSPQQYKQLLMVGGVERYFQLARALRDEDLRADRGYEHTQFDIEMSFVNQEEVMALIEKMIIAVVTSLGFTLKDSTFPRFTYSEAMEKFGADKFDLRSDEEKKNNVLSFAWVNNFPAFEKTKEGNWTFSHNPFTLPKEEHHEWLMKGENIDKIETWQYDLVCNGFELGSGSIRAHRPEILKATLRIMGYSDEKIQDDFGHMLEAFEFGAPPHGGIGLGVDRLVMVLQNEDFLREVQAFPQTATGKTAIMDAPSELSVNQLIELGIRVDKKEKEQ</sequence>
<dbReference type="InterPro" id="IPR047090">
    <property type="entry name" value="AspRS_core"/>
</dbReference>
<dbReference type="GO" id="GO:0004815">
    <property type="term" value="F:aspartate-tRNA ligase activity"/>
    <property type="evidence" value="ECO:0007669"/>
    <property type="project" value="TreeGrafter"/>
</dbReference>
<dbReference type="EMBL" id="PFAY01000015">
    <property type="protein sequence ID" value="PIT93065.1"/>
    <property type="molecule type" value="Genomic_DNA"/>
</dbReference>
<dbReference type="InterPro" id="IPR045864">
    <property type="entry name" value="aa-tRNA-synth_II/BPL/LPL"/>
</dbReference>
<evidence type="ECO:0000256" key="4">
    <source>
        <dbReference type="ARBA" id="ARBA00022917"/>
    </source>
</evidence>
<evidence type="ECO:0000256" key="1">
    <source>
        <dbReference type="ARBA" id="ARBA00022598"/>
    </source>
</evidence>
<comment type="caution">
    <text evidence="7">The sequence shown here is derived from an EMBL/GenBank/DDBJ whole genome shotgun (WGS) entry which is preliminary data.</text>
</comment>
<keyword evidence="2" id="KW-0547">Nucleotide-binding</keyword>
<dbReference type="PROSITE" id="PS50862">
    <property type="entry name" value="AA_TRNA_LIGASE_II"/>
    <property type="match status" value="1"/>
</dbReference>
<dbReference type="Proteomes" id="UP000229112">
    <property type="component" value="Unassembled WGS sequence"/>
</dbReference>
<evidence type="ECO:0000313" key="7">
    <source>
        <dbReference type="EMBL" id="PIT93065.1"/>
    </source>
</evidence>
<dbReference type="PANTHER" id="PTHR22594:SF5">
    <property type="entry name" value="ASPARTATE--TRNA LIGASE, MITOCHONDRIAL"/>
    <property type="match status" value="1"/>
</dbReference>
<dbReference type="AlphaFoldDB" id="A0A2M6WJU4"/>
<proteinExistence type="predicted"/>
<dbReference type="CDD" id="cd00777">
    <property type="entry name" value="AspRS_core"/>
    <property type="match status" value="1"/>
</dbReference>
<keyword evidence="3" id="KW-0067">ATP-binding</keyword>
<dbReference type="InterPro" id="IPR004364">
    <property type="entry name" value="Aa-tRNA-synt_II"/>
</dbReference>
<dbReference type="Gene3D" id="3.30.930.10">
    <property type="entry name" value="Bira Bifunctional Protein, Domain 2"/>
    <property type="match status" value="1"/>
</dbReference>
<dbReference type="PRINTS" id="PR01042">
    <property type="entry name" value="TRNASYNTHASP"/>
</dbReference>
<protein>
    <recommendedName>
        <fullName evidence="6">Aminoacyl-transfer RNA synthetases class-II family profile domain-containing protein</fullName>
    </recommendedName>
</protein>
<organism evidence="7 8">
    <name type="scientific">Candidatus Harrisonbacteria bacterium CG10_big_fil_rev_8_21_14_0_10_38_8</name>
    <dbReference type="NCBI Taxonomy" id="1974582"/>
    <lineage>
        <taxon>Bacteria</taxon>
        <taxon>Candidatus Harrisoniibacteriota</taxon>
    </lineage>
</organism>
<dbReference type="GO" id="GO:0006422">
    <property type="term" value="P:aspartyl-tRNA aminoacylation"/>
    <property type="evidence" value="ECO:0007669"/>
    <property type="project" value="TreeGrafter"/>
</dbReference>
<evidence type="ECO:0000259" key="6">
    <source>
        <dbReference type="PROSITE" id="PS50862"/>
    </source>
</evidence>
<dbReference type="PANTHER" id="PTHR22594">
    <property type="entry name" value="ASPARTYL/LYSYL-TRNA SYNTHETASE"/>
    <property type="match status" value="1"/>
</dbReference>
<dbReference type="InterPro" id="IPR002312">
    <property type="entry name" value="Asp/Asn-tRNA-synth_IIb"/>
</dbReference>
<dbReference type="Pfam" id="PF00152">
    <property type="entry name" value="tRNA-synt_2"/>
    <property type="match status" value="1"/>
</dbReference>
<keyword evidence="4" id="KW-0648">Protein biosynthesis</keyword>
<dbReference type="GO" id="GO:0005524">
    <property type="term" value="F:ATP binding"/>
    <property type="evidence" value="ECO:0007669"/>
    <property type="project" value="UniProtKB-KW"/>
</dbReference>
<dbReference type="InterPro" id="IPR006195">
    <property type="entry name" value="aa-tRNA-synth_II"/>
</dbReference>
<gene>
    <name evidence="7" type="ORF">COU06_02035</name>
</gene>
<evidence type="ECO:0000256" key="5">
    <source>
        <dbReference type="ARBA" id="ARBA00023146"/>
    </source>
</evidence>
<evidence type="ECO:0000256" key="2">
    <source>
        <dbReference type="ARBA" id="ARBA00022741"/>
    </source>
</evidence>
<dbReference type="SUPFAM" id="SSF55681">
    <property type="entry name" value="Class II aaRS and biotin synthetases"/>
    <property type="match status" value="1"/>
</dbReference>
<feature type="domain" description="Aminoacyl-transfer RNA synthetases class-II family profile" evidence="6">
    <location>
        <begin position="1"/>
        <end position="286"/>
    </location>
</feature>
<keyword evidence="1" id="KW-0436">Ligase</keyword>
<evidence type="ECO:0000313" key="8">
    <source>
        <dbReference type="Proteomes" id="UP000229112"/>
    </source>
</evidence>
<keyword evidence="5" id="KW-0030">Aminoacyl-tRNA synthetase</keyword>